<sequence length="29" mass="3629">MSILFLYFLYILFNSVDALRKIFYNLFTY</sequence>
<evidence type="ECO:0000313" key="1">
    <source>
        <dbReference type="EMBL" id="DAF49383.1"/>
    </source>
</evidence>
<reference evidence="1" key="1">
    <citation type="journal article" date="2021" name="Proc. Natl. Acad. Sci. U.S.A.">
        <title>A Catalog of Tens of Thousands of Viruses from Human Metagenomes Reveals Hidden Associations with Chronic Diseases.</title>
        <authorList>
            <person name="Tisza M.J."/>
            <person name="Buck C.B."/>
        </authorList>
    </citation>
    <scope>NUCLEOTIDE SEQUENCE</scope>
    <source>
        <strain evidence="1">Ct8mY9</strain>
    </source>
</reference>
<name>A0A8S5SFH2_9CAUD</name>
<dbReference type="EMBL" id="BK032581">
    <property type="protein sequence ID" value="DAF49383.1"/>
    <property type="molecule type" value="Genomic_DNA"/>
</dbReference>
<proteinExistence type="predicted"/>
<accession>A0A8S5SFH2</accession>
<protein>
    <submittedName>
        <fullName evidence="1">Uncharacterized protein</fullName>
    </submittedName>
</protein>
<organism evidence="1">
    <name type="scientific">Myoviridae sp. ct8mY9</name>
    <dbReference type="NCBI Taxonomy" id="2827664"/>
    <lineage>
        <taxon>Viruses</taxon>
        <taxon>Duplodnaviria</taxon>
        <taxon>Heunggongvirae</taxon>
        <taxon>Uroviricota</taxon>
        <taxon>Caudoviricetes</taxon>
    </lineage>
</organism>